<sequence length="102" mass="11405">MFAAGEEPNGERVNTYHKPKRIESIIEALDPDEVDFLRSTTRDSDSESGCNEPQAEEGEEKDATESTTPQSPPISMFEDTTHSPQDLVWDDEAEDDTVDNMV</sequence>
<feature type="non-terminal residue" evidence="2">
    <location>
        <position position="1"/>
    </location>
</feature>
<feature type="compositionally biased region" description="Acidic residues" evidence="1">
    <location>
        <begin position="88"/>
        <end position="102"/>
    </location>
</feature>
<reference evidence="2" key="1">
    <citation type="submission" date="2021-01" db="EMBL/GenBank/DDBJ databases">
        <authorList>
            <consortium name="Genoscope - CEA"/>
            <person name="William W."/>
        </authorList>
    </citation>
    <scope>NUCLEOTIDE SEQUENCE</scope>
</reference>
<organism evidence="2">
    <name type="scientific">Brassica napus</name>
    <name type="common">Rape</name>
    <dbReference type="NCBI Taxonomy" id="3708"/>
    <lineage>
        <taxon>Eukaryota</taxon>
        <taxon>Viridiplantae</taxon>
        <taxon>Streptophyta</taxon>
        <taxon>Embryophyta</taxon>
        <taxon>Tracheophyta</taxon>
        <taxon>Spermatophyta</taxon>
        <taxon>Magnoliopsida</taxon>
        <taxon>eudicotyledons</taxon>
        <taxon>Gunneridae</taxon>
        <taxon>Pentapetalae</taxon>
        <taxon>rosids</taxon>
        <taxon>malvids</taxon>
        <taxon>Brassicales</taxon>
        <taxon>Brassicaceae</taxon>
        <taxon>Brassiceae</taxon>
        <taxon>Brassica</taxon>
    </lineage>
</organism>
<proteinExistence type="predicted"/>
<dbReference type="EMBL" id="HG994371">
    <property type="protein sequence ID" value="CAF2014881.1"/>
    <property type="molecule type" value="Genomic_DNA"/>
</dbReference>
<evidence type="ECO:0000256" key="1">
    <source>
        <dbReference type="SAM" id="MobiDB-lite"/>
    </source>
</evidence>
<dbReference type="Proteomes" id="UP001295469">
    <property type="component" value="Chromosome C07"/>
</dbReference>
<feature type="region of interest" description="Disordered" evidence="1">
    <location>
        <begin position="1"/>
        <end position="20"/>
    </location>
</feature>
<gene>
    <name evidence="2" type="ORF">DARMORV10_C07P42580.1</name>
</gene>
<name>A0A816N9K7_BRANA</name>
<protein>
    <submittedName>
        <fullName evidence="2">(rape) hypothetical protein</fullName>
    </submittedName>
</protein>
<feature type="region of interest" description="Disordered" evidence="1">
    <location>
        <begin position="33"/>
        <end position="102"/>
    </location>
</feature>
<evidence type="ECO:0000313" key="2">
    <source>
        <dbReference type="EMBL" id="CAF2014881.1"/>
    </source>
</evidence>
<accession>A0A816N9K7</accession>
<dbReference type="AlphaFoldDB" id="A0A816N9K7"/>